<accession>A0ABP0RII0</accession>
<feature type="region of interest" description="Disordered" evidence="1">
    <location>
        <begin position="1"/>
        <end position="27"/>
    </location>
</feature>
<protein>
    <submittedName>
        <fullName evidence="2">Uncharacterized protein</fullName>
    </submittedName>
</protein>
<evidence type="ECO:0000313" key="3">
    <source>
        <dbReference type="Proteomes" id="UP001642464"/>
    </source>
</evidence>
<organism evidence="2 3">
    <name type="scientific">Durusdinium trenchii</name>
    <dbReference type="NCBI Taxonomy" id="1381693"/>
    <lineage>
        <taxon>Eukaryota</taxon>
        <taxon>Sar</taxon>
        <taxon>Alveolata</taxon>
        <taxon>Dinophyceae</taxon>
        <taxon>Suessiales</taxon>
        <taxon>Symbiodiniaceae</taxon>
        <taxon>Durusdinium</taxon>
    </lineage>
</organism>
<evidence type="ECO:0000256" key="1">
    <source>
        <dbReference type="SAM" id="MobiDB-lite"/>
    </source>
</evidence>
<dbReference type="EMBL" id="CAXAMM010041618">
    <property type="protein sequence ID" value="CAK9100410.1"/>
    <property type="molecule type" value="Genomic_DNA"/>
</dbReference>
<keyword evidence="3" id="KW-1185">Reference proteome</keyword>
<name>A0ABP0RII0_9DINO</name>
<evidence type="ECO:0000313" key="2">
    <source>
        <dbReference type="EMBL" id="CAK9100410.1"/>
    </source>
</evidence>
<feature type="non-terminal residue" evidence="2">
    <location>
        <position position="69"/>
    </location>
</feature>
<proteinExistence type="predicted"/>
<feature type="compositionally biased region" description="Basic and acidic residues" evidence="1">
    <location>
        <begin position="1"/>
        <end position="19"/>
    </location>
</feature>
<reference evidence="2 3" key="1">
    <citation type="submission" date="2024-02" db="EMBL/GenBank/DDBJ databases">
        <authorList>
            <person name="Chen Y."/>
            <person name="Shah S."/>
            <person name="Dougan E. K."/>
            <person name="Thang M."/>
            <person name="Chan C."/>
        </authorList>
    </citation>
    <scope>NUCLEOTIDE SEQUENCE [LARGE SCALE GENOMIC DNA]</scope>
</reference>
<comment type="caution">
    <text evidence="2">The sequence shown here is derived from an EMBL/GenBank/DDBJ whole genome shotgun (WGS) entry which is preliminary data.</text>
</comment>
<gene>
    <name evidence="2" type="ORF">SCF082_LOCUS46989</name>
</gene>
<sequence>DPVSERRTLDVERRLHAARDATPPQSVEQRSKLLKTVQLTIWLKEWLKDHLEWFFEPHQVPEKLKKQYQ</sequence>
<dbReference type="Proteomes" id="UP001642464">
    <property type="component" value="Unassembled WGS sequence"/>
</dbReference>
<feature type="non-terminal residue" evidence="2">
    <location>
        <position position="1"/>
    </location>
</feature>